<reference evidence="2 3" key="1">
    <citation type="journal article" date="2021" name="Int. J. Syst. Evol. Microbiol.">
        <title>Reticulibacter mediterranei gen. nov., sp. nov., within the new family Reticulibacteraceae fam. nov., and Ktedonospora formicarum gen. nov., sp. nov., Ktedonobacter robiniae sp. nov., Dictyobacter formicarum sp. nov. and Dictyobacter arantiisoli sp. nov., belonging to the class Ktedonobacteria.</title>
        <authorList>
            <person name="Yabe S."/>
            <person name="Zheng Y."/>
            <person name="Wang C.M."/>
            <person name="Sakai Y."/>
            <person name="Abe K."/>
            <person name="Yokota A."/>
            <person name="Donadio S."/>
            <person name="Cavaletti L."/>
            <person name="Monciardini P."/>
        </authorList>
    </citation>
    <scope>NUCLEOTIDE SEQUENCE [LARGE SCALE GENOMIC DNA]</scope>
    <source>
        <strain evidence="2 3">SOSP1-9</strain>
    </source>
</reference>
<dbReference type="Pfam" id="PF01636">
    <property type="entry name" value="APH"/>
    <property type="match status" value="1"/>
</dbReference>
<dbReference type="Gene3D" id="3.30.200.20">
    <property type="entry name" value="Phosphorylase Kinase, domain 1"/>
    <property type="match status" value="1"/>
</dbReference>
<gene>
    <name evidence="2" type="ORF">KSZ_36860</name>
</gene>
<keyword evidence="3" id="KW-1185">Reference proteome</keyword>
<feature type="domain" description="Aminoglycoside phosphotransferase" evidence="1">
    <location>
        <begin position="31"/>
        <end position="249"/>
    </location>
</feature>
<organism evidence="2 3">
    <name type="scientific">Dictyobacter formicarum</name>
    <dbReference type="NCBI Taxonomy" id="2778368"/>
    <lineage>
        <taxon>Bacteria</taxon>
        <taxon>Bacillati</taxon>
        <taxon>Chloroflexota</taxon>
        <taxon>Ktedonobacteria</taxon>
        <taxon>Ktedonobacterales</taxon>
        <taxon>Dictyobacteraceae</taxon>
        <taxon>Dictyobacter</taxon>
    </lineage>
</organism>
<protein>
    <submittedName>
        <fullName evidence="2">Spectinomycin phosphotransferase</fullName>
    </submittedName>
</protein>
<evidence type="ECO:0000259" key="1">
    <source>
        <dbReference type="Pfam" id="PF01636"/>
    </source>
</evidence>
<dbReference type="InterPro" id="IPR011009">
    <property type="entry name" value="Kinase-like_dom_sf"/>
</dbReference>
<dbReference type="InterPro" id="IPR002575">
    <property type="entry name" value="Aminoglycoside_PTrfase"/>
</dbReference>
<dbReference type="SUPFAM" id="SSF56112">
    <property type="entry name" value="Protein kinase-like (PK-like)"/>
    <property type="match status" value="1"/>
</dbReference>
<dbReference type="PANTHER" id="PTHR21310:SF15">
    <property type="entry name" value="AMINOGLYCOSIDE PHOSPHOTRANSFERASE DOMAIN-CONTAINING PROTEIN"/>
    <property type="match status" value="1"/>
</dbReference>
<dbReference type="EMBL" id="BNJJ01000010">
    <property type="protein sequence ID" value="GHO85680.1"/>
    <property type="molecule type" value="Genomic_DNA"/>
</dbReference>
<dbReference type="Gene3D" id="1.10.510.10">
    <property type="entry name" value="Transferase(Phosphotransferase) domain 1"/>
    <property type="match status" value="1"/>
</dbReference>
<dbReference type="PANTHER" id="PTHR21310">
    <property type="entry name" value="AMINOGLYCOSIDE PHOSPHOTRANSFERASE-RELATED-RELATED"/>
    <property type="match status" value="1"/>
</dbReference>
<evidence type="ECO:0000313" key="3">
    <source>
        <dbReference type="Proteomes" id="UP000635565"/>
    </source>
</evidence>
<proteinExistence type="predicted"/>
<dbReference type="Gene3D" id="1.20.58.840">
    <property type="match status" value="1"/>
</dbReference>
<dbReference type="Proteomes" id="UP000635565">
    <property type="component" value="Unassembled WGS sequence"/>
</dbReference>
<comment type="caution">
    <text evidence="2">The sequence shown here is derived from an EMBL/GenBank/DDBJ whole genome shotgun (WGS) entry which is preliminary data.</text>
</comment>
<evidence type="ECO:0000313" key="2">
    <source>
        <dbReference type="EMBL" id="GHO85680.1"/>
    </source>
</evidence>
<dbReference type="RefSeq" id="WP_201363324.1">
    <property type="nucleotide sequence ID" value="NZ_BNJJ01000010.1"/>
</dbReference>
<name>A0ABQ3VIR9_9CHLR</name>
<accession>A0ABQ3VIR9</accession>
<sequence length="341" mass="39361">MRKSPRILEEQLRACLHDQYNLNPVTLEFLPLGHDYDAGVYRAVSEQGTGYLLKATSRPHYEPRYLVPRYLYDQEITSVVAPIPTRSAALWTVLSDWTVILYPFHEGDSSLTGMTDEQWREVGTIFQRIHQVMLPPVGFESLRKESFDPSGYTRWVRTFEAQHVQESSRGSASQRALRSSWIAHQSMIHTVLTSLEKLAEVLRSRTLPFVICHGDLHARNMIRDRAGRVFVIDWDEVMLVPKERDFIFVRNPHAAAFFQGYGQVEIDWMALTYFLWERVVQDLIECAHNVCFRDDWGEESRMEALQLLDVILAKDNVHIEAAYRASAHLPTDLTVHASKSS</sequence>
<dbReference type="InterPro" id="IPR051678">
    <property type="entry name" value="AGP_Transferase"/>
</dbReference>